<accession>A0ABW5P968</accession>
<protein>
    <submittedName>
        <fullName evidence="1">Uncharacterized protein</fullName>
    </submittedName>
</protein>
<evidence type="ECO:0000313" key="2">
    <source>
        <dbReference type="Proteomes" id="UP001597541"/>
    </source>
</evidence>
<dbReference type="EMBL" id="JBHUME010000002">
    <property type="protein sequence ID" value="MFD2610993.1"/>
    <property type="molecule type" value="Genomic_DNA"/>
</dbReference>
<dbReference type="RefSeq" id="WP_377599225.1">
    <property type="nucleotide sequence ID" value="NZ_JBHUME010000002.1"/>
</dbReference>
<dbReference type="Proteomes" id="UP001597541">
    <property type="component" value="Unassembled WGS sequence"/>
</dbReference>
<name>A0ABW5P968_9BACL</name>
<evidence type="ECO:0000313" key="1">
    <source>
        <dbReference type="EMBL" id="MFD2610993.1"/>
    </source>
</evidence>
<sequence length="68" mass="8039">MILYQLTLWMEEYKTVSKAIRLTDGDTGLLEHRREEVLGSMLEQTYRWLHPGKPVLSEPEERYSQTAN</sequence>
<keyword evidence="2" id="KW-1185">Reference proteome</keyword>
<comment type="caution">
    <text evidence="1">The sequence shown here is derived from an EMBL/GenBank/DDBJ whole genome shotgun (WGS) entry which is preliminary data.</text>
</comment>
<reference evidence="2" key="1">
    <citation type="journal article" date="2019" name="Int. J. Syst. Evol. Microbiol.">
        <title>The Global Catalogue of Microorganisms (GCM) 10K type strain sequencing project: providing services to taxonomists for standard genome sequencing and annotation.</title>
        <authorList>
            <consortium name="The Broad Institute Genomics Platform"/>
            <consortium name="The Broad Institute Genome Sequencing Center for Infectious Disease"/>
            <person name="Wu L."/>
            <person name="Ma J."/>
        </authorList>
    </citation>
    <scope>NUCLEOTIDE SEQUENCE [LARGE SCALE GENOMIC DNA]</scope>
    <source>
        <strain evidence="2">KCTC 3950</strain>
    </source>
</reference>
<organism evidence="1 2">
    <name type="scientific">Paenibacillus gansuensis</name>
    <dbReference type="NCBI Taxonomy" id="306542"/>
    <lineage>
        <taxon>Bacteria</taxon>
        <taxon>Bacillati</taxon>
        <taxon>Bacillota</taxon>
        <taxon>Bacilli</taxon>
        <taxon>Bacillales</taxon>
        <taxon>Paenibacillaceae</taxon>
        <taxon>Paenibacillus</taxon>
    </lineage>
</organism>
<gene>
    <name evidence="1" type="ORF">ACFSUF_00990</name>
</gene>
<proteinExistence type="predicted"/>